<name>A0ABV8B1Y4_9BACI</name>
<sequence length="170" mass="20216">MRIPPLYKDIKWQRFFAGMILGSVVSWFCFLMLFGIAQDRQIRTIHEQKEQIRNLTGQRDIWQNEIEELNKLKEKKLVIEDIKVKIINGGKFKIDSYTAFLIQESAKEEIEHVISKNIEDIYKSMDLLKKTIENKQYKIDKTTYTVEVHEVFLYTTLSVQLKIKDIKQSL</sequence>
<dbReference type="Proteomes" id="UP001595752">
    <property type="component" value="Unassembled WGS sequence"/>
</dbReference>
<keyword evidence="2" id="KW-1133">Transmembrane helix</keyword>
<dbReference type="RefSeq" id="WP_377913399.1">
    <property type="nucleotide sequence ID" value="NZ_JBHRZT010000020.1"/>
</dbReference>
<feature type="coiled-coil region" evidence="1">
    <location>
        <begin position="45"/>
        <end position="72"/>
    </location>
</feature>
<dbReference type="InterPro" id="IPR048198">
    <property type="entry name" value="YtrI"/>
</dbReference>
<keyword evidence="2" id="KW-0472">Membrane</keyword>
<feature type="transmembrane region" description="Helical" evidence="2">
    <location>
        <begin position="15"/>
        <end position="37"/>
    </location>
</feature>
<dbReference type="EMBL" id="JBHRZT010000020">
    <property type="protein sequence ID" value="MFC3883221.1"/>
    <property type="molecule type" value="Genomic_DNA"/>
</dbReference>
<gene>
    <name evidence="4" type="primary">ytrI</name>
    <name evidence="4" type="ORF">ACFOU2_06690</name>
</gene>
<keyword evidence="1" id="KW-0175">Coiled coil</keyword>
<organism evidence="4 5">
    <name type="scientific">Bacillus songklensis</name>
    <dbReference type="NCBI Taxonomy" id="1069116"/>
    <lineage>
        <taxon>Bacteria</taxon>
        <taxon>Bacillati</taxon>
        <taxon>Bacillota</taxon>
        <taxon>Bacilli</taxon>
        <taxon>Bacillales</taxon>
        <taxon>Bacillaceae</taxon>
        <taxon>Bacillus</taxon>
    </lineage>
</organism>
<reference evidence="5" key="1">
    <citation type="journal article" date="2019" name="Int. J. Syst. Evol. Microbiol.">
        <title>The Global Catalogue of Microorganisms (GCM) 10K type strain sequencing project: providing services to taxonomists for standard genome sequencing and annotation.</title>
        <authorList>
            <consortium name="The Broad Institute Genomics Platform"/>
            <consortium name="The Broad Institute Genome Sequencing Center for Infectious Disease"/>
            <person name="Wu L."/>
            <person name="Ma J."/>
        </authorList>
    </citation>
    <scope>NUCLEOTIDE SEQUENCE [LARGE SCALE GENOMIC DNA]</scope>
    <source>
        <strain evidence="5">CCUG 61889</strain>
    </source>
</reference>
<protein>
    <submittedName>
        <fullName evidence="4">Sporulation membrane protein YtrI</fullName>
    </submittedName>
</protein>
<keyword evidence="5" id="KW-1185">Reference proteome</keyword>
<dbReference type="InterPro" id="IPR058620">
    <property type="entry name" value="YtrI_C"/>
</dbReference>
<dbReference type="Pfam" id="PF26347">
    <property type="entry name" value="YtrI_sporulation"/>
    <property type="match status" value="1"/>
</dbReference>
<evidence type="ECO:0000313" key="4">
    <source>
        <dbReference type="EMBL" id="MFC3883221.1"/>
    </source>
</evidence>
<evidence type="ECO:0000256" key="1">
    <source>
        <dbReference type="SAM" id="Coils"/>
    </source>
</evidence>
<comment type="caution">
    <text evidence="4">The sequence shown here is derived from an EMBL/GenBank/DDBJ whole genome shotgun (WGS) entry which is preliminary data.</text>
</comment>
<proteinExistence type="predicted"/>
<keyword evidence="2" id="KW-0812">Transmembrane</keyword>
<evidence type="ECO:0000259" key="3">
    <source>
        <dbReference type="Pfam" id="PF26347"/>
    </source>
</evidence>
<accession>A0ABV8B1Y4</accession>
<evidence type="ECO:0000313" key="5">
    <source>
        <dbReference type="Proteomes" id="UP001595752"/>
    </source>
</evidence>
<dbReference type="NCBIfam" id="NF041479">
    <property type="entry name" value="spor_membprot_YtrI"/>
    <property type="match status" value="1"/>
</dbReference>
<evidence type="ECO:0000256" key="2">
    <source>
        <dbReference type="SAM" id="Phobius"/>
    </source>
</evidence>
<feature type="domain" description="Sporulation membrane protein YtrI C-terminal" evidence="3">
    <location>
        <begin position="80"/>
        <end position="164"/>
    </location>
</feature>